<feature type="region of interest" description="Disordered" evidence="1">
    <location>
        <begin position="1"/>
        <end position="31"/>
    </location>
</feature>
<keyword evidence="3" id="KW-1185">Reference proteome</keyword>
<comment type="caution">
    <text evidence="2">The sequence shown here is derived from an EMBL/GenBank/DDBJ whole genome shotgun (WGS) entry which is preliminary data.</text>
</comment>
<feature type="compositionally biased region" description="Basic and acidic residues" evidence="1">
    <location>
        <begin position="14"/>
        <end position="25"/>
    </location>
</feature>
<evidence type="ECO:0000313" key="3">
    <source>
        <dbReference type="Proteomes" id="UP001054945"/>
    </source>
</evidence>
<proteinExistence type="predicted"/>
<dbReference type="Proteomes" id="UP001054945">
    <property type="component" value="Unassembled WGS sequence"/>
</dbReference>
<evidence type="ECO:0000313" key="2">
    <source>
        <dbReference type="EMBL" id="GIY90814.1"/>
    </source>
</evidence>
<dbReference type="EMBL" id="BPLR01017352">
    <property type="protein sequence ID" value="GIY90814.1"/>
    <property type="molecule type" value="Genomic_DNA"/>
</dbReference>
<sequence>MAYLGKYPAFAGGEKPRDGEIRMGENPEAPT</sequence>
<feature type="non-terminal residue" evidence="2">
    <location>
        <position position="31"/>
    </location>
</feature>
<protein>
    <submittedName>
        <fullName evidence="2">Uncharacterized protein</fullName>
    </submittedName>
</protein>
<dbReference type="AlphaFoldDB" id="A0AAV4XAJ3"/>
<organism evidence="2 3">
    <name type="scientific">Caerostris extrusa</name>
    <name type="common">Bark spider</name>
    <name type="synonym">Caerostris bankana</name>
    <dbReference type="NCBI Taxonomy" id="172846"/>
    <lineage>
        <taxon>Eukaryota</taxon>
        <taxon>Metazoa</taxon>
        <taxon>Ecdysozoa</taxon>
        <taxon>Arthropoda</taxon>
        <taxon>Chelicerata</taxon>
        <taxon>Arachnida</taxon>
        <taxon>Araneae</taxon>
        <taxon>Araneomorphae</taxon>
        <taxon>Entelegynae</taxon>
        <taxon>Araneoidea</taxon>
        <taxon>Araneidae</taxon>
        <taxon>Caerostris</taxon>
    </lineage>
</organism>
<name>A0AAV4XAJ3_CAEEX</name>
<gene>
    <name evidence="2" type="ORF">CEXT_441561</name>
</gene>
<reference evidence="2 3" key="1">
    <citation type="submission" date="2021-06" db="EMBL/GenBank/DDBJ databases">
        <title>Caerostris extrusa draft genome.</title>
        <authorList>
            <person name="Kono N."/>
            <person name="Arakawa K."/>
        </authorList>
    </citation>
    <scope>NUCLEOTIDE SEQUENCE [LARGE SCALE GENOMIC DNA]</scope>
</reference>
<evidence type="ECO:0000256" key="1">
    <source>
        <dbReference type="SAM" id="MobiDB-lite"/>
    </source>
</evidence>
<accession>A0AAV4XAJ3</accession>